<dbReference type="AlphaFoldDB" id="A0A7C2ZFG3"/>
<accession>A0A7C2ZFG3</accession>
<dbReference type="InterPro" id="IPR036680">
    <property type="entry name" value="SPOR-like_sf"/>
</dbReference>
<feature type="compositionally biased region" description="Basic and acidic residues" evidence="1">
    <location>
        <begin position="57"/>
        <end position="134"/>
    </location>
</feature>
<keyword evidence="2" id="KW-1133">Transmembrane helix</keyword>
<proteinExistence type="predicted"/>
<dbReference type="Pfam" id="PF05036">
    <property type="entry name" value="SPOR"/>
    <property type="match status" value="1"/>
</dbReference>
<evidence type="ECO:0000256" key="2">
    <source>
        <dbReference type="SAM" id="Phobius"/>
    </source>
</evidence>
<feature type="region of interest" description="Disordered" evidence="1">
    <location>
        <begin position="32"/>
        <end position="139"/>
    </location>
</feature>
<dbReference type="GO" id="GO:0042834">
    <property type="term" value="F:peptidoglycan binding"/>
    <property type="evidence" value="ECO:0007669"/>
    <property type="project" value="InterPro"/>
</dbReference>
<gene>
    <name evidence="4" type="ORF">ENO47_00700</name>
</gene>
<reference evidence="4" key="1">
    <citation type="journal article" date="2020" name="mSystems">
        <title>Genome- and Community-Level Interaction Insights into Carbon Utilization and Element Cycling Functions of Hydrothermarchaeota in Hydrothermal Sediment.</title>
        <authorList>
            <person name="Zhou Z."/>
            <person name="Liu Y."/>
            <person name="Xu W."/>
            <person name="Pan J."/>
            <person name="Luo Z.H."/>
            <person name="Li M."/>
        </authorList>
    </citation>
    <scope>NUCLEOTIDE SEQUENCE [LARGE SCALE GENOMIC DNA]</scope>
    <source>
        <strain evidence="4">SpSt-132</strain>
    </source>
</reference>
<keyword evidence="2" id="KW-0472">Membrane</keyword>
<evidence type="ECO:0000259" key="3">
    <source>
        <dbReference type="PROSITE" id="PS51724"/>
    </source>
</evidence>
<dbReference type="InterPro" id="IPR007730">
    <property type="entry name" value="SPOR-like_dom"/>
</dbReference>
<comment type="caution">
    <text evidence="4">The sequence shown here is derived from an EMBL/GenBank/DDBJ whole genome shotgun (WGS) entry which is preliminary data.</text>
</comment>
<dbReference type="EMBL" id="DSFP01000016">
    <property type="protein sequence ID" value="HEW45186.1"/>
    <property type="molecule type" value="Genomic_DNA"/>
</dbReference>
<name>A0A7C2ZFG3_9AQUI</name>
<feature type="domain" description="SPOR" evidence="3">
    <location>
        <begin position="137"/>
        <end position="208"/>
    </location>
</feature>
<evidence type="ECO:0000256" key="1">
    <source>
        <dbReference type="SAM" id="MobiDB-lite"/>
    </source>
</evidence>
<sequence length="208" mass="23811">MKRERLIILLGILIALIFFYFGLNEWLKSKEEQVSPPPVVVKPTSPQTQPPQTPPTEKQEVKKEEAKQEAKPTPKQEEKEDLLAKKIKEEKEKASKESVAKAEGGKDKIKVEKQVPQKEHMEEASKTHKEEKKQQQVKPVKTYTVQVGAFTNENNAKKAAEKARKMGYSVKIVEEDNFYKVRLIVRTDNIESELSKLRKAFGSAIIKQ</sequence>
<feature type="transmembrane region" description="Helical" evidence="2">
    <location>
        <begin position="6"/>
        <end position="23"/>
    </location>
</feature>
<dbReference type="Gene3D" id="3.30.70.1070">
    <property type="entry name" value="Sporulation related repeat"/>
    <property type="match status" value="1"/>
</dbReference>
<dbReference type="SUPFAM" id="SSF110997">
    <property type="entry name" value="Sporulation related repeat"/>
    <property type="match status" value="1"/>
</dbReference>
<protein>
    <submittedName>
        <fullName evidence="4">SPOR domain-containing protein</fullName>
    </submittedName>
</protein>
<dbReference type="PROSITE" id="PS51724">
    <property type="entry name" value="SPOR"/>
    <property type="match status" value="1"/>
</dbReference>
<organism evidence="4">
    <name type="scientific">Hydrogenobacter sp</name>
    <dbReference type="NCBI Taxonomy" id="2152829"/>
    <lineage>
        <taxon>Bacteria</taxon>
        <taxon>Pseudomonadati</taxon>
        <taxon>Aquificota</taxon>
        <taxon>Aquificia</taxon>
        <taxon>Aquificales</taxon>
        <taxon>Aquificaceae</taxon>
        <taxon>Hydrogenobacter</taxon>
    </lineage>
</organism>
<keyword evidence="2" id="KW-0812">Transmembrane</keyword>
<evidence type="ECO:0000313" key="4">
    <source>
        <dbReference type="EMBL" id="HEW45186.1"/>
    </source>
</evidence>